<comment type="subcellular location">
    <subcellularLocation>
        <location evidence="1">Nucleus</location>
    </subcellularLocation>
</comment>
<dbReference type="PIRSF" id="PIRSF036603">
    <property type="entry name" value="DPol_eta"/>
    <property type="match status" value="1"/>
</dbReference>
<gene>
    <name evidence="12" type="ORF">PPENT_87.1.T0360233</name>
</gene>
<evidence type="ECO:0000313" key="13">
    <source>
        <dbReference type="Proteomes" id="UP000689195"/>
    </source>
</evidence>
<dbReference type="PANTHER" id="PTHR45873">
    <property type="entry name" value="DNA POLYMERASE ETA"/>
    <property type="match status" value="1"/>
</dbReference>
<keyword evidence="4" id="KW-0227">DNA damage</keyword>
<keyword evidence="5" id="KW-0863">Zinc-finger</keyword>
<feature type="domain" description="UBZ3-type" evidence="11">
    <location>
        <begin position="444"/>
        <end position="478"/>
    </location>
</feature>
<dbReference type="GO" id="GO:0008270">
    <property type="term" value="F:zinc ion binding"/>
    <property type="evidence" value="ECO:0007669"/>
    <property type="project" value="UniProtKB-KW"/>
</dbReference>
<dbReference type="GO" id="GO:0009314">
    <property type="term" value="P:response to radiation"/>
    <property type="evidence" value="ECO:0007669"/>
    <property type="project" value="TreeGrafter"/>
</dbReference>
<dbReference type="FunFam" id="3.30.70.270:FF:000211">
    <property type="match status" value="1"/>
</dbReference>
<evidence type="ECO:0000256" key="1">
    <source>
        <dbReference type="ARBA" id="ARBA00004123"/>
    </source>
</evidence>
<evidence type="ECO:0000256" key="4">
    <source>
        <dbReference type="ARBA" id="ARBA00022763"/>
    </source>
</evidence>
<accession>A0A8S1U8J4</accession>
<comment type="caution">
    <text evidence="12">The sequence shown here is derived from an EMBL/GenBank/DDBJ whole genome shotgun (WGS) entry which is preliminary data.</text>
</comment>
<keyword evidence="6" id="KW-0862">Zinc</keyword>
<keyword evidence="7" id="KW-0234">DNA repair</keyword>
<sequence length="512" mass="59641">MNLLLEIYIHIDMDAYYAQAEQKLLKIPDDQPLCARQWNTLIAINYPARAAGIKRGMLSDEALELCPEVFLPHVETFKISDGKMIFSTIQDKYTQHNQNEEKISLRYYREESKLIFAIIKQFCGCIEKGGTDECYIQVSENELEKIEHNQFVGNLMCDIPSDYKLTEQDIQIMKASILCQQIRDTIYKETQYKCSAGISFNKMLSKLASSTNKPNKQTIILECMLPECIAQFNIKKIRGFGGKIKHSFINSEIQTIGQAQQLSLSQLEVLFGDKAQYVYDKLRGYDNEEIKKESERKHKSILSLKNIKKTFSRDTIIQSLELIIHDLTMRVTDYFEDTNLVPSVVVLHYHNVEKGSHQKSEPVYLTLPIDSFRLQIEDRVNSILNSIQDNELFPLITIGLSCRYFKPMAQGIQNPITSYFKKVIENQVQEKMSKFIEEVQKELSPQDYYNCEICKQEILKTLKDEHIDFHIAENLDKEMNPKKRRYKSQTQNNNKPQQQQVNPQIEQFMKKS</sequence>
<evidence type="ECO:0000256" key="7">
    <source>
        <dbReference type="ARBA" id="ARBA00023204"/>
    </source>
</evidence>
<evidence type="ECO:0000256" key="3">
    <source>
        <dbReference type="ARBA" id="ARBA00022723"/>
    </source>
</evidence>
<dbReference type="GO" id="GO:0035861">
    <property type="term" value="C:site of double-strand break"/>
    <property type="evidence" value="ECO:0007669"/>
    <property type="project" value="TreeGrafter"/>
</dbReference>
<protein>
    <recommendedName>
        <fullName evidence="14">UmuC domain-containing protein</fullName>
    </recommendedName>
</protein>
<name>A0A8S1U8J4_9CILI</name>
<dbReference type="EMBL" id="CAJJDO010000036">
    <property type="protein sequence ID" value="CAD8161531.1"/>
    <property type="molecule type" value="Genomic_DNA"/>
</dbReference>
<evidence type="ECO:0000259" key="11">
    <source>
        <dbReference type="PROSITE" id="PS51907"/>
    </source>
</evidence>
<feature type="region of interest" description="Disordered" evidence="9">
    <location>
        <begin position="480"/>
        <end position="512"/>
    </location>
</feature>
<dbReference type="GO" id="GO:0070987">
    <property type="term" value="P:error-free translesion synthesis"/>
    <property type="evidence" value="ECO:0007669"/>
    <property type="project" value="UniProtKB-ARBA"/>
</dbReference>
<dbReference type="GO" id="GO:0042276">
    <property type="term" value="P:error-prone translesion synthesis"/>
    <property type="evidence" value="ECO:0007669"/>
    <property type="project" value="TreeGrafter"/>
</dbReference>
<dbReference type="InterPro" id="IPR041298">
    <property type="entry name" value="UBZ3"/>
</dbReference>
<evidence type="ECO:0000256" key="6">
    <source>
        <dbReference type="ARBA" id="ARBA00022833"/>
    </source>
</evidence>
<dbReference type="FunFam" id="3.40.1170.60:FF:000008">
    <property type="entry name" value="DNA polymerase eta subunit"/>
    <property type="match status" value="1"/>
</dbReference>
<dbReference type="GO" id="GO:0005657">
    <property type="term" value="C:replication fork"/>
    <property type="evidence" value="ECO:0007669"/>
    <property type="project" value="UniProtKB-ARBA"/>
</dbReference>
<evidence type="ECO:0000256" key="5">
    <source>
        <dbReference type="ARBA" id="ARBA00022771"/>
    </source>
</evidence>
<evidence type="ECO:0000313" key="12">
    <source>
        <dbReference type="EMBL" id="CAD8161531.1"/>
    </source>
</evidence>
<organism evidence="12 13">
    <name type="scientific">Paramecium pentaurelia</name>
    <dbReference type="NCBI Taxonomy" id="43138"/>
    <lineage>
        <taxon>Eukaryota</taxon>
        <taxon>Sar</taxon>
        <taxon>Alveolata</taxon>
        <taxon>Ciliophora</taxon>
        <taxon>Intramacronucleata</taxon>
        <taxon>Oligohymenophorea</taxon>
        <taxon>Peniculida</taxon>
        <taxon>Parameciidae</taxon>
        <taxon>Paramecium</taxon>
    </lineage>
</organism>
<evidence type="ECO:0000256" key="2">
    <source>
        <dbReference type="ARBA" id="ARBA00022679"/>
    </source>
</evidence>
<keyword evidence="13" id="KW-1185">Reference proteome</keyword>
<dbReference type="InterPro" id="IPR052230">
    <property type="entry name" value="DNA_polymerase_eta"/>
</dbReference>
<keyword evidence="8" id="KW-0539">Nucleus</keyword>
<proteinExistence type="predicted"/>
<dbReference type="GO" id="GO:0006281">
    <property type="term" value="P:DNA repair"/>
    <property type="evidence" value="ECO:0007669"/>
    <property type="project" value="UniProtKB-KW"/>
</dbReference>
<dbReference type="InterPro" id="IPR001126">
    <property type="entry name" value="UmuC"/>
</dbReference>
<dbReference type="Pfam" id="PF18439">
    <property type="entry name" value="zf_UBZ"/>
    <property type="match status" value="1"/>
</dbReference>
<keyword evidence="3" id="KW-0479">Metal-binding</keyword>
<dbReference type="PROSITE" id="PS51907">
    <property type="entry name" value="ZF_UBZ3"/>
    <property type="match status" value="1"/>
</dbReference>
<feature type="compositionally biased region" description="Low complexity" evidence="9">
    <location>
        <begin position="489"/>
        <end position="512"/>
    </location>
</feature>
<evidence type="ECO:0008006" key="14">
    <source>
        <dbReference type="Google" id="ProtNLM"/>
    </source>
</evidence>
<dbReference type="Proteomes" id="UP000689195">
    <property type="component" value="Unassembled WGS sequence"/>
</dbReference>
<dbReference type="GO" id="GO:0051276">
    <property type="term" value="P:chromosome organization"/>
    <property type="evidence" value="ECO:0007669"/>
    <property type="project" value="UniProtKB-ARBA"/>
</dbReference>
<dbReference type="PANTHER" id="PTHR45873:SF1">
    <property type="entry name" value="DNA POLYMERASE ETA"/>
    <property type="match status" value="1"/>
</dbReference>
<dbReference type="GO" id="GO:0003887">
    <property type="term" value="F:DNA-directed DNA polymerase activity"/>
    <property type="evidence" value="ECO:0007669"/>
    <property type="project" value="TreeGrafter"/>
</dbReference>
<dbReference type="Pfam" id="PF00817">
    <property type="entry name" value="IMS"/>
    <property type="match status" value="1"/>
</dbReference>
<evidence type="ECO:0000256" key="8">
    <source>
        <dbReference type="ARBA" id="ARBA00023242"/>
    </source>
</evidence>
<dbReference type="PROSITE" id="PS50173">
    <property type="entry name" value="UMUC"/>
    <property type="match status" value="1"/>
</dbReference>
<dbReference type="OrthoDB" id="447129at2759"/>
<dbReference type="AlphaFoldDB" id="A0A8S1U8J4"/>
<evidence type="ECO:0000256" key="9">
    <source>
        <dbReference type="SAM" id="MobiDB-lite"/>
    </source>
</evidence>
<keyword evidence="2" id="KW-0808">Transferase</keyword>
<reference evidence="12" key="1">
    <citation type="submission" date="2021-01" db="EMBL/GenBank/DDBJ databases">
        <authorList>
            <consortium name="Genoscope - CEA"/>
            <person name="William W."/>
        </authorList>
    </citation>
    <scope>NUCLEOTIDE SEQUENCE</scope>
</reference>
<feature type="domain" description="UmuC" evidence="10">
    <location>
        <begin position="8"/>
        <end position="241"/>
    </location>
</feature>
<dbReference type="GO" id="GO:0005634">
    <property type="term" value="C:nucleus"/>
    <property type="evidence" value="ECO:0007669"/>
    <property type="project" value="UniProtKB-SubCell"/>
</dbReference>
<evidence type="ECO:0000259" key="10">
    <source>
        <dbReference type="PROSITE" id="PS50173"/>
    </source>
</evidence>